<dbReference type="NCBIfam" id="NF010623">
    <property type="entry name" value="PRK14016.1"/>
    <property type="match status" value="1"/>
</dbReference>
<evidence type="ECO:0000256" key="10">
    <source>
        <dbReference type="ARBA" id="ARBA00031353"/>
    </source>
</evidence>
<dbReference type="InterPro" id="IPR013221">
    <property type="entry name" value="Mur_ligase_cen"/>
</dbReference>
<dbReference type="InterPro" id="IPR011810">
    <property type="entry name" value="Cya_phycin_syn"/>
</dbReference>
<keyword evidence="7 15" id="KW-0436">Ligase</keyword>
<dbReference type="Pfam" id="PF18921">
    <property type="entry name" value="Cyanophycin_syn"/>
    <property type="match status" value="1"/>
</dbReference>
<sequence>MTIRKVLALRGPNLWANYPVLECLVDLEYFELLPSCDLDGFADRIKAWLPSMIEHRCGLGYRGGFFERLETGTWLGHVLEHVTLELQSLAGSVVGFGRARETSEPGVYKVVIEYNDEEVGRAAVYEAHDLIMAAVHRQDFDVEAAVERLRRIRDRVALGPSTKSIVDAAAKRGIPIRRLNTDSFVQFGFGSKQRRIMAAETDRTSAIAQEVAQDKNLTNQLLREAGIPVPPGAPVTSADEAWEVAQDIDAPVVVKPQDGNQGKGVALNLKTEEQVRAAFEAAAAISRRIIVERYSPGQDYRVLVVGDRMVAAARREPAQVVGDGVHSIEQLVEIVNRDPRRADHHADILSKICLDAVSLGVLREQGLSPASIPATGRRVLIRRNANLSTGGTAVDVTELVHPETAARAVEAAQVVGLEIAGVDIVCPDISRSLEEQNGVIVEINAAPGLRMHLSPSSGQARPVGDAIIDMMFPGEENGRIPVVAITGVNGKTTTTRFIAHIFRGTGKTVGLTSTDGIFVGDRRIDTGDCSGPKSARAILSNPKVDYAVLETARGGILREGLGFDQCQVAVVTNIGEGDHLGLSDIHTLDQLAKVKRCIVDVVAKDGFAVLNAADPYVVGMASKCPGNVLYFDMNGDNPIIAEHRAKGGRAVFVRDRHVILATGAHEIPIVSIDRVPLTNAGRIEFHVENTLAAIAAAWSVGIPAELIRLRAESFQADLDLNPGRFNILDINGTTCVIDYGHNASAVEALAKSLAHFPQQKRLVVYSTAGDRRDCDLVRQGELLGQHFDRVILYEGDYCRGREPGDIIRFLMEGLKNAPRTVEIIPVQGAIPATELAIKMVRSDELLVIQADVVDDTVQFLRQNFPNMTASVPKPSTPVPRA</sequence>
<dbReference type="EC" id="6.3.2.30" evidence="4"/>
<dbReference type="KEGG" id="ccos:Pan44_42520"/>
<protein>
    <recommendedName>
        <fullName evidence="6">Cyanophycin synthetase</fullName>
        <ecNumber evidence="5">6.3.2.29</ecNumber>
        <ecNumber evidence="4">6.3.2.30</ecNumber>
    </recommendedName>
    <alternativeName>
        <fullName evidence="10">Cyanophycin synthase</fullName>
    </alternativeName>
</protein>
<accession>A0A517SJ98</accession>
<evidence type="ECO:0000256" key="12">
    <source>
        <dbReference type="ARBA" id="ARBA00048425"/>
    </source>
</evidence>
<dbReference type="InterPro" id="IPR013651">
    <property type="entry name" value="ATP-grasp_RimK-type"/>
</dbReference>
<name>A0A517SJ98_9PLAN</name>
<comment type="catalytic activity">
    <reaction evidence="11">
        <text>[L-4-(L-arginin-2-N-yl)aspartate](n)-L-aspartate + L-arginine + ATP = [L-4-(L-arginin-2-N-yl)aspartate](n+1) + ADP + phosphate + H(+)</text>
        <dbReference type="Rhea" id="RHEA:23888"/>
        <dbReference type="Rhea" id="RHEA-COMP:13732"/>
        <dbReference type="Rhea" id="RHEA-COMP:13733"/>
        <dbReference type="ChEBI" id="CHEBI:15378"/>
        <dbReference type="ChEBI" id="CHEBI:30616"/>
        <dbReference type="ChEBI" id="CHEBI:32682"/>
        <dbReference type="ChEBI" id="CHEBI:43474"/>
        <dbReference type="ChEBI" id="CHEBI:137986"/>
        <dbReference type="ChEBI" id="CHEBI:137990"/>
        <dbReference type="ChEBI" id="CHEBI:456216"/>
        <dbReference type="EC" id="6.3.2.30"/>
    </reaction>
</comment>
<comment type="subunit">
    <text evidence="3">Homodimer.</text>
</comment>
<keyword evidence="9 13" id="KW-0067">ATP-binding</keyword>
<dbReference type="InterPro" id="IPR013815">
    <property type="entry name" value="ATP_grasp_subdomain_1"/>
</dbReference>
<comment type="catalytic activity">
    <reaction evidence="12">
        <text>[L-4-(L-arginin-2-N-yl)aspartate](n) + L-aspartate + ATP = [L-4-(L-arginin-2-N-yl)aspartate](n)-L-aspartate + ADP + phosphate + H(+)</text>
        <dbReference type="Rhea" id="RHEA:13277"/>
        <dbReference type="Rhea" id="RHEA-COMP:13728"/>
        <dbReference type="Rhea" id="RHEA-COMP:13733"/>
        <dbReference type="ChEBI" id="CHEBI:15378"/>
        <dbReference type="ChEBI" id="CHEBI:29991"/>
        <dbReference type="ChEBI" id="CHEBI:30616"/>
        <dbReference type="ChEBI" id="CHEBI:43474"/>
        <dbReference type="ChEBI" id="CHEBI:137986"/>
        <dbReference type="ChEBI" id="CHEBI:137990"/>
        <dbReference type="ChEBI" id="CHEBI:456216"/>
        <dbReference type="EC" id="6.3.2.29"/>
    </reaction>
</comment>
<keyword evidence="8 13" id="KW-0547">Nucleotide-binding</keyword>
<evidence type="ECO:0000256" key="11">
    <source>
        <dbReference type="ARBA" id="ARBA00048094"/>
    </source>
</evidence>
<dbReference type="Gene3D" id="3.30.470.20">
    <property type="entry name" value="ATP-grasp fold, B domain"/>
    <property type="match status" value="1"/>
</dbReference>
<dbReference type="EC" id="6.3.2.29" evidence="5"/>
<dbReference type="GO" id="GO:0046872">
    <property type="term" value="F:metal ion binding"/>
    <property type="evidence" value="ECO:0007669"/>
    <property type="project" value="InterPro"/>
</dbReference>
<comment type="similarity">
    <text evidence="2">In the C-terminal section; belongs to the MurCDEF family.</text>
</comment>
<evidence type="ECO:0000256" key="6">
    <source>
        <dbReference type="ARBA" id="ARBA00022036"/>
    </source>
</evidence>
<dbReference type="Gene3D" id="3.90.190.20">
    <property type="entry name" value="Mur ligase, C-terminal domain"/>
    <property type="match status" value="1"/>
</dbReference>
<dbReference type="AlphaFoldDB" id="A0A517SJ98"/>
<evidence type="ECO:0000256" key="5">
    <source>
        <dbReference type="ARBA" id="ARBA00013005"/>
    </source>
</evidence>
<evidence type="ECO:0000256" key="3">
    <source>
        <dbReference type="ARBA" id="ARBA00011738"/>
    </source>
</evidence>
<dbReference type="NCBIfam" id="TIGR02068">
    <property type="entry name" value="cya_phycin_syn"/>
    <property type="match status" value="1"/>
</dbReference>
<proteinExistence type="inferred from homology"/>
<dbReference type="SUPFAM" id="SSF56059">
    <property type="entry name" value="Glutathione synthetase ATP-binding domain-like"/>
    <property type="match status" value="1"/>
</dbReference>
<dbReference type="Pfam" id="PF08245">
    <property type="entry name" value="Mur_ligase_M"/>
    <property type="match status" value="1"/>
</dbReference>
<dbReference type="InParanoid" id="A0A517SJ98"/>
<gene>
    <name evidence="15" type="primary">cphA</name>
    <name evidence="15" type="ORF">Pan44_42520</name>
</gene>
<feature type="domain" description="ATP-grasp" evidence="14">
    <location>
        <begin position="219"/>
        <end position="472"/>
    </location>
</feature>
<dbReference type="Gene3D" id="3.40.1190.10">
    <property type="entry name" value="Mur-like, catalytic domain"/>
    <property type="match status" value="1"/>
</dbReference>
<evidence type="ECO:0000256" key="7">
    <source>
        <dbReference type="ARBA" id="ARBA00022598"/>
    </source>
</evidence>
<dbReference type="PANTHER" id="PTHR23135">
    <property type="entry name" value="MUR LIGASE FAMILY MEMBER"/>
    <property type="match status" value="1"/>
</dbReference>
<dbReference type="GO" id="GO:0071160">
    <property type="term" value="F:cyanophycin synthetase activity (L-aspartate-adding)"/>
    <property type="evidence" value="ECO:0007669"/>
    <property type="project" value="UniProtKB-EC"/>
</dbReference>
<evidence type="ECO:0000259" key="14">
    <source>
        <dbReference type="PROSITE" id="PS50975"/>
    </source>
</evidence>
<evidence type="ECO:0000256" key="8">
    <source>
        <dbReference type="ARBA" id="ARBA00022741"/>
    </source>
</evidence>
<dbReference type="RefSeq" id="WP_145033269.1">
    <property type="nucleotide sequence ID" value="NZ_CP036271.1"/>
</dbReference>
<evidence type="ECO:0000313" key="16">
    <source>
        <dbReference type="Proteomes" id="UP000315700"/>
    </source>
</evidence>
<evidence type="ECO:0000256" key="1">
    <source>
        <dbReference type="ARBA" id="ARBA00003184"/>
    </source>
</evidence>
<evidence type="ECO:0000256" key="9">
    <source>
        <dbReference type="ARBA" id="ARBA00022840"/>
    </source>
</evidence>
<organism evidence="15 16">
    <name type="scientific">Caulifigura coniformis</name>
    <dbReference type="NCBI Taxonomy" id="2527983"/>
    <lineage>
        <taxon>Bacteria</taxon>
        <taxon>Pseudomonadati</taxon>
        <taxon>Planctomycetota</taxon>
        <taxon>Planctomycetia</taxon>
        <taxon>Planctomycetales</taxon>
        <taxon>Planctomycetaceae</taxon>
        <taxon>Caulifigura</taxon>
    </lineage>
</organism>
<dbReference type="Pfam" id="PF02875">
    <property type="entry name" value="Mur_ligase_C"/>
    <property type="match status" value="1"/>
</dbReference>
<dbReference type="SUPFAM" id="SSF53244">
    <property type="entry name" value="MurD-like peptide ligases, peptide-binding domain"/>
    <property type="match status" value="1"/>
</dbReference>
<dbReference type="PROSITE" id="PS50975">
    <property type="entry name" value="ATP_GRASP"/>
    <property type="match status" value="1"/>
</dbReference>
<evidence type="ECO:0000256" key="2">
    <source>
        <dbReference type="ARBA" id="ARBA00009060"/>
    </source>
</evidence>
<dbReference type="GO" id="GO:0005524">
    <property type="term" value="F:ATP binding"/>
    <property type="evidence" value="ECO:0007669"/>
    <property type="project" value="UniProtKB-UniRule"/>
</dbReference>
<dbReference type="EMBL" id="CP036271">
    <property type="protein sequence ID" value="QDT56200.1"/>
    <property type="molecule type" value="Genomic_DNA"/>
</dbReference>
<dbReference type="InterPro" id="IPR044019">
    <property type="entry name" value="Cyanophycin_syn_N"/>
</dbReference>
<dbReference type="InterPro" id="IPR004101">
    <property type="entry name" value="Mur_ligase_C"/>
</dbReference>
<keyword evidence="16" id="KW-1185">Reference proteome</keyword>
<evidence type="ECO:0000313" key="15">
    <source>
        <dbReference type="EMBL" id="QDT56200.1"/>
    </source>
</evidence>
<dbReference type="InterPro" id="IPR036615">
    <property type="entry name" value="Mur_ligase_C_dom_sf"/>
</dbReference>
<dbReference type="Gene3D" id="3.30.1490.20">
    <property type="entry name" value="ATP-grasp fold, A domain"/>
    <property type="match status" value="1"/>
</dbReference>
<dbReference type="PANTHER" id="PTHR23135:SF18">
    <property type="entry name" value="CYANOPHYCIN SYNTHETASE"/>
    <property type="match status" value="1"/>
</dbReference>
<dbReference type="SUPFAM" id="SSF53623">
    <property type="entry name" value="MurD-like peptide ligases, catalytic domain"/>
    <property type="match status" value="1"/>
</dbReference>
<dbReference type="OrthoDB" id="9803907at2"/>
<dbReference type="InterPro" id="IPR036565">
    <property type="entry name" value="Mur-like_cat_sf"/>
</dbReference>
<dbReference type="Proteomes" id="UP000315700">
    <property type="component" value="Chromosome"/>
</dbReference>
<dbReference type="Pfam" id="PF08443">
    <property type="entry name" value="RimK"/>
    <property type="match status" value="1"/>
</dbReference>
<comment type="function">
    <text evidence="1">Catalyzes the ATP-dependent polymerization of arginine and aspartate to multi-L-arginyl-poly-L-aspartic acid (cyanophycin; a water-insoluble reserve polymer).</text>
</comment>
<evidence type="ECO:0000256" key="4">
    <source>
        <dbReference type="ARBA" id="ARBA00012968"/>
    </source>
</evidence>
<dbReference type="GO" id="GO:0071161">
    <property type="term" value="F:cyanophycin synthetase activity (L-arginine-adding)"/>
    <property type="evidence" value="ECO:0007669"/>
    <property type="project" value="UniProtKB-EC"/>
</dbReference>
<evidence type="ECO:0000256" key="13">
    <source>
        <dbReference type="PROSITE-ProRule" id="PRU00409"/>
    </source>
</evidence>
<dbReference type="InterPro" id="IPR011761">
    <property type="entry name" value="ATP-grasp"/>
</dbReference>
<reference evidence="15 16" key="1">
    <citation type="submission" date="2019-02" db="EMBL/GenBank/DDBJ databases">
        <title>Deep-cultivation of Planctomycetes and their phenomic and genomic characterization uncovers novel biology.</title>
        <authorList>
            <person name="Wiegand S."/>
            <person name="Jogler M."/>
            <person name="Boedeker C."/>
            <person name="Pinto D."/>
            <person name="Vollmers J."/>
            <person name="Rivas-Marin E."/>
            <person name="Kohn T."/>
            <person name="Peeters S.H."/>
            <person name="Heuer A."/>
            <person name="Rast P."/>
            <person name="Oberbeckmann S."/>
            <person name="Bunk B."/>
            <person name="Jeske O."/>
            <person name="Meyerdierks A."/>
            <person name="Storesund J.E."/>
            <person name="Kallscheuer N."/>
            <person name="Luecker S."/>
            <person name="Lage O.M."/>
            <person name="Pohl T."/>
            <person name="Merkel B.J."/>
            <person name="Hornburger P."/>
            <person name="Mueller R.-W."/>
            <person name="Bruemmer F."/>
            <person name="Labrenz M."/>
            <person name="Spormann A.M."/>
            <person name="Op den Camp H."/>
            <person name="Overmann J."/>
            <person name="Amann R."/>
            <person name="Jetten M.S.M."/>
            <person name="Mascher T."/>
            <person name="Medema M.H."/>
            <person name="Devos D.P."/>
            <person name="Kaster A.-K."/>
            <person name="Ovreas L."/>
            <person name="Rohde M."/>
            <person name="Galperin M.Y."/>
            <person name="Jogler C."/>
        </authorList>
    </citation>
    <scope>NUCLEOTIDE SEQUENCE [LARGE SCALE GENOMIC DNA]</scope>
    <source>
        <strain evidence="15 16">Pan44</strain>
    </source>
</reference>